<dbReference type="InterPro" id="IPR043502">
    <property type="entry name" value="DNA/RNA_pol_sf"/>
</dbReference>
<protein>
    <recommendedName>
        <fullName evidence="3">Reverse transcriptase domain-containing protein</fullName>
    </recommendedName>
</protein>
<keyword evidence="2" id="KW-1185">Reference proteome</keyword>
<dbReference type="EMBL" id="VCGU01000003">
    <property type="protein sequence ID" value="TRY78256.1"/>
    <property type="molecule type" value="Genomic_DNA"/>
</dbReference>
<dbReference type="InterPro" id="IPR043128">
    <property type="entry name" value="Rev_trsase/Diguanyl_cyclase"/>
</dbReference>
<accession>A0A553PKP8</accession>
<evidence type="ECO:0008006" key="3">
    <source>
        <dbReference type="Google" id="ProtNLM"/>
    </source>
</evidence>
<gene>
    <name evidence="1" type="ORF">TCAL_15371</name>
</gene>
<proteinExistence type="predicted"/>
<evidence type="ECO:0000313" key="2">
    <source>
        <dbReference type="Proteomes" id="UP000318571"/>
    </source>
</evidence>
<dbReference type="Gene3D" id="3.30.70.270">
    <property type="match status" value="1"/>
</dbReference>
<dbReference type="AlphaFoldDB" id="A0A553PKP8"/>
<dbReference type="Proteomes" id="UP000318571">
    <property type="component" value="Chromosome 11"/>
</dbReference>
<sequence>MALGILSLGFPTPAQQDTTVATILTTDIDNLEVIKSDFADVLCDSLGTASGCIEGEPMKIVLDPTAEVKLIQVRTARPVPFNMLEITDGAVADLVWLLKIVDDMLVQAPTEQILYKRLRIVLARCREAGIKLSIDKLVEGVYKIRWFRFPLKLWKTRQAHFCKGIPSASISE</sequence>
<comment type="caution">
    <text evidence="1">The sequence shown here is derived from an EMBL/GenBank/DDBJ whole genome shotgun (WGS) entry which is preliminary data.</text>
</comment>
<reference evidence="1 2" key="1">
    <citation type="journal article" date="2018" name="Nat. Ecol. Evol.">
        <title>Genomic signatures of mitonuclear coevolution across populations of Tigriopus californicus.</title>
        <authorList>
            <person name="Barreto F.S."/>
            <person name="Watson E.T."/>
            <person name="Lima T.G."/>
            <person name="Willett C.S."/>
            <person name="Edmands S."/>
            <person name="Li W."/>
            <person name="Burton R.S."/>
        </authorList>
    </citation>
    <scope>NUCLEOTIDE SEQUENCE [LARGE SCALE GENOMIC DNA]</scope>
    <source>
        <strain evidence="1 2">San Diego</strain>
    </source>
</reference>
<dbReference type="SUPFAM" id="SSF56672">
    <property type="entry name" value="DNA/RNA polymerases"/>
    <property type="match status" value="1"/>
</dbReference>
<evidence type="ECO:0000313" key="1">
    <source>
        <dbReference type="EMBL" id="TRY78256.1"/>
    </source>
</evidence>
<name>A0A553PKP8_TIGCA</name>
<dbReference type="GO" id="GO:0071897">
    <property type="term" value="P:DNA biosynthetic process"/>
    <property type="evidence" value="ECO:0007669"/>
    <property type="project" value="UniProtKB-ARBA"/>
</dbReference>
<organism evidence="1 2">
    <name type="scientific">Tigriopus californicus</name>
    <name type="common">Marine copepod</name>
    <dbReference type="NCBI Taxonomy" id="6832"/>
    <lineage>
        <taxon>Eukaryota</taxon>
        <taxon>Metazoa</taxon>
        <taxon>Ecdysozoa</taxon>
        <taxon>Arthropoda</taxon>
        <taxon>Crustacea</taxon>
        <taxon>Multicrustacea</taxon>
        <taxon>Hexanauplia</taxon>
        <taxon>Copepoda</taxon>
        <taxon>Harpacticoida</taxon>
        <taxon>Harpacticidae</taxon>
        <taxon>Tigriopus</taxon>
    </lineage>
</organism>